<reference evidence="2 3" key="1">
    <citation type="journal article" date="2018" name="Environ. Microbiol.">
        <title>Genomes of ubiquitous marine and hypersaline Hydrogenovibrio, Thiomicrorhabdus and Thiomicrospira spp. encode a diversity of mechanisms to sustain chemolithoautotrophy in heterogeneous environments.</title>
        <authorList>
            <person name="Scott K.M."/>
            <person name="Williams J."/>
            <person name="Porter C.M.B."/>
            <person name="Russel S."/>
            <person name="Harmer T.L."/>
            <person name="Paul J.H."/>
            <person name="Antonen K.M."/>
            <person name="Bridges M.K."/>
            <person name="Camper G.J."/>
            <person name="Campla C.K."/>
            <person name="Casella L.G."/>
            <person name="Chase E."/>
            <person name="Conrad J.W."/>
            <person name="Cruz M.C."/>
            <person name="Dunlap D.S."/>
            <person name="Duran L."/>
            <person name="Fahsbender E.M."/>
            <person name="Goldsmith D.B."/>
            <person name="Keeley R.F."/>
            <person name="Kondoff M.R."/>
            <person name="Kussy B.I."/>
            <person name="Lane M.K."/>
            <person name="Lawler S."/>
            <person name="Leigh B.A."/>
            <person name="Lewis C."/>
            <person name="Lostal L.M."/>
            <person name="Marking D."/>
            <person name="Mancera P.A."/>
            <person name="McClenthan E.C."/>
            <person name="McIntyre E.A."/>
            <person name="Mine J.A."/>
            <person name="Modi S."/>
            <person name="Moore B.D."/>
            <person name="Morgan W.A."/>
            <person name="Nelson K.M."/>
            <person name="Nguyen K.N."/>
            <person name="Ogburn N."/>
            <person name="Parrino D.G."/>
            <person name="Pedapudi A.D."/>
            <person name="Pelham R.P."/>
            <person name="Preece A.M."/>
            <person name="Rampersad E.A."/>
            <person name="Richardson J.C."/>
            <person name="Rodgers C.M."/>
            <person name="Schaffer B.L."/>
            <person name="Sheridan N.E."/>
            <person name="Solone M.R."/>
            <person name="Staley Z.R."/>
            <person name="Tabuchi M."/>
            <person name="Waide R.J."/>
            <person name="Wanjugi P.W."/>
            <person name="Young S."/>
            <person name="Clum A."/>
            <person name="Daum C."/>
            <person name="Huntemann M."/>
            <person name="Ivanova N."/>
            <person name="Kyrpides N."/>
            <person name="Mikhailova N."/>
            <person name="Palaniappan K."/>
            <person name="Pillay M."/>
            <person name="Reddy T.B.K."/>
            <person name="Shapiro N."/>
            <person name="Stamatis D."/>
            <person name="Varghese N."/>
            <person name="Woyke T."/>
            <person name="Boden R."/>
            <person name="Freyermuth S.K."/>
            <person name="Kerfeld C.A."/>
        </authorList>
    </citation>
    <scope>NUCLEOTIDE SEQUENCE [LARGE SCALE GENOMIC DNA]</scope>
    <source>
        <strain evidence="2 3">JR-2</strain>
    </source>
</reference>
<keyword evidence="1" id="KW-0732">Signal</keyword>
<feature type="signal peptide" evidence="1">
    <location>
        <begin position="1"/>
        <end position="25"/>
    </location>
</feature>
<evidence type="ECO:0000313" key="3">
    <source>
        <dbReference type="Proteomes" id="UP000285478"/>
    </source>
</evidence>
<evidence type="ECO:0000256" key="1">
    <source>
        <dbReference type="SAM" id="SignalP"/>
    </source>
</evidence>
<feature type="chain" id="PRO_5019498449" evidence="1">
    <location>
        <begin position="26"/>
        <end position="432"/>
    </location>
</feature>
<gene>
    <name evidence="2" type="ORF">EPV75_07915</name>
</gene>
<dbReference type="Gene3D" id="3.30.1660.40">
    <property type="entry name" value="FlgT, N-terminal domain"/>
    <property type="match status" value="1"/>
</dbReference>
<keyword evidence="3" id="KW-1185">Reference proteome</keyword>
<dbReference type="Proteomes" id="UP000285478">
    <property type="component" value="Chromosome"/>
</dbReference>
<dbReference type="InterPro" id="IPR038180">
    <property type="entry name" value="FlgT_N_sf"/>
</dbReference>
<accession>A0A410H3V2</accession>
<protein>
    <submittedName>
        <fullName evidence="2">Uncharacterized protein</fullName>
    </submittedName>
</protein>
<dbReference type="AlphaFoldDB" id="A0A410H3V2"/>
<organism evidence="2 3">
    <name type="scientific">Hydrogenovibrio thermophilus</name>
    <dbReference type="NCBI Taxonomy" id="265883"/>
    <lineage>
        <taxon>Bacteria</taxon>
        <taxon>Pseudomonadati</taxon>
        <taxon>Pseudomonadota</taxon>
        <taxon>Gammaproteobacteria</taxon>
        <taxon>Thiotrichales</taxon>
        <taxon>Piscirickettsiaceae</taxon>
        <taxon>Hydrogenovibrio</taxon>
    </lineage>
</organism>
<sequence length="432" mass="48630">MKNLATGLIFVLFTLAQLSSSAVWAETSVSGPKKEYPTRCVVVTGVASMDGVSKEFARQMAIRNGLKQASMQSNLKISSDQVVKDFMLSKDATRFTSNSKVSQFLIVEEGVQEADFNDRFDDKGIEILDEQKLKKMETYQVKMEVCLTEDPQACNNVPGNHYQPKLAIARPITTDSRGATDISNLLGGFQTELQRRLYEDGYRNMVMIEDSSLLDTTQAVAPNLSPDVLEPIREGTGAQYLLLTVIRSVSRHNDDPKLWNDFKRFYSREVHPNTRFIETDTYIVDLYNYDIVLEKRNGFDIKGDVTVGRERPFGTNAFFATNTGMVFHALLNNSTQQVYGYMRCKPVETRIIDIRGNDYVIYLSNESGAQVGDELAVYHNVGRPVRYQGNDLGLDSEPTGFLKIKRIQSRFAVGEVLAKDGLIQIGDKVRSW</sequence>
<evidence type="ECO:0000313" key="2">
    <source>
        <dbReference type="EMBL" id="QAB15599.1"/>
    </source>
</evidence>
<name>A0A410H3V2_9GAMM</name>
<dbReference type="EMBL" id="CP035033">
    <property type="protein sequence ID" value="QAB15599.1"/>
    <property type="molecule type" value="Genomic_DNA"/>
</dbReference>
<proteinExistence type="predicted"/>
<dbReference type="Gene3D" id="3.40.50.10610">
    <property type="entry name" value="ABC-type transport auxiliary lipoprotein component"/>
    <property type="match status" value="1"/>
</dbReference>
<dbReference type="KEGG" id="htr:EPV75_07915"/>
<dbReference type="RefSeq" id="WP_128385026.1">
    <property type="nucleotide sequence ID" value="NZ_CP035033.1"/>
</dbReference>